<dbReference type="Proteomes" id="UP000093476">
    <property type="component" value="Unassembled WGS sequence"/>
</dbReference>
<organism evidence="1 2">
    <name type="scientific">Photorhabdus australis subsp. thailandensis</name>
    <dbReference type="NCBI Taxonomy" id="2805096"/>
    <lineage>
        <taxon>Bacteria</taxon>
        <taxon>Pseudomonadati</taxon>
        <taxon>Pseudomonadota</taxon>
        <taxon>Gammaproteobacteria</taxon>
        <taxon>Enterobacterales</taxon>
        <taxon>Morganellaceae</taxon>
        <taxon>Photorhabdus</taxon>
    </lineage>
</organism>
<name>A0A1C0U2N9_9GAMM</name>
<proteinExistence type="predicted"/>
<gene>
    <name evidence="1" type="ORF">Ppb6_02680</name>
</gene>
<dbReference type="AlphaFoldDB" id="A0A1C0U2N9"/>
<accession>A0A1C0U2N9</accession>
<dbReference type="EMBL" id="LOMY01000092">
    <property type="protein sequence ID" value="OCQ52173.1"/>
    <property type="molecule type" value="Genomic_DNA"/>
</dbReference>
<dbReference type="RefSeq" id="WP_065823584.1">
    <property type="nucleotide sequence ID" value="NZ_CAWMQZ010000092.1"/>
</dbReference>
<sequence length="80" mass="9417">MRLEHDLAENTLARVVNMQLPLDEIFNEMNGLLSEHGVEDGLYALNQPDIDDKYCLHFRGRSLGSVLFRKRWKTWAMHFL</sequence>
<keyword evidence="2" id="KW-1185">Reference proteome</keyword>
<reference evidence="1 2" key="1">
    <citation type="submission" date="2015-12" db="EMBL/GenBank/DDBJ databases">
        <title>Genome comparisons provide insights into the role of secondary metabolites in the pathogenic phase of the Photorhabdus life cycle.</title>
        <authorList>
            <person name="Tobias N.J."/>
            <person name="Mishra B."/>
            <person name="Gupta D.K."/>
            <person name="Thines M."/>
            <person name="Stinear T.P."/>
            <person name="Bode H.B."/>
        </authorList>
    </citation>
    <scope>NUCLEOTIDE SEQUENCE [LARGE SCALE GENOMIC DNA]</scope>
    <source>
        <strain evidence="1 2">PB68.1</strain>
    </source>
</reference>
<protein>
    <submittedName>
        <fullName evidence="1">Uncharacterized protein</fullName>
    </submittedName>
</protein>
<comment type="caution">
    <text evidence="1">The sequence shown here is derived from an EMBL/GenBank/DDBJ whole genome shotgun (WGS) entry which is preliminary data.</text>
</comment>
<evidence type="ECO:0000313" key="1">
    <source>
        <dbReference type="EMBL" id="OCQ52173.1"/>
    </source>
</evidence>
<evidence type="ECO:0000313" key="2">
    <source>
        <dbReference type="Proteomes" id="UP000093476"/>
    </source>
</evidence>